<keyword evidence="8" id="KW-0175">Coiled coil</keyword>
<feature type="coiled-coil region" evidence="8">
    <location>
        <begin position="200"/>
        <end position="227"/>
    </location>
</feature>
<feature type="region of interest" description="Disordered" evidence="9">
    <location>
        <begin position="260"/>
        <end position="348"/>
    </location>
</feature>
<reference evidence="11" key="2">
    <citation type="submission" date="2017-12" db="EMBL/GenBank/DDBJ databases">
        <title>Genome sequence of the Bar-tailed Godwit (Limosa lapponica baueri).</title>
        <authorList>
            <person name="Lima N.C.B."/>
            <person name="Parody-Merino A.M."/>
            <person name="Battley P.F."/>
            <person name="Fidler A.E."/>
            <person name="Prosdocimi F."/>
        </authorList>
    </citation>
    <scope>NUCLEOTIDE SEQUENCE [LARGE SCALE GENOMIC DNA]</scope>
</reference>
<dbReference type="EMBL" id="KZ506116">
    <property type="protein sequence ID" value="PKU41444.1"/>
    <property type="molecule type" value="Genomic_DNA"/>
</dbReference>
<evidence type="ECO:0000256" key="5">
    <source>
        <dbReference type="ARBA" id="ARBA00023274"/>
    </source>
</evidence>
<feature type="region of interest" description="Disordered" evidence="9">
    <location>
        <begin position="543"/>
        <end position="602"/>
    </location>
</feature>
<feature type="region of interest" description="Disordered" evidence="9">
    <location>
        <begin position="646"/>
        <end position="666"/>
    </location>
</feature>
<protein>
    <recommendedName>
        <fullName evidence="7">U3 small nucleolar ribonucleoprotein protein MPP10</fullName>
    </recommendedName>
</protein>
<feature type="compositionally biased region" description="Basic and acidic residues" evidence="9">
    <location>
        <begin position="303"/>
        <end position="312"/>
    </location>
</feature>
<keyword evidence="11" id="KW-1185">Reference proteome</keyword>
<name>A0A2I0U5T5_LIMLA</name>
<evidence type="ECO:0000256" key="9">
    <source>
        <dbReference type="SAM" id="MobiDB-lite"/>
    </source>
</evidence>
<dbReference type="PANTHER" id="PTHR17039">
    <property type="entry name" value="U3 SMALL NUCLEOLAR RIBONUCLEOPROTEIN PROTEIN MPP10"/>
    <property type="match status" value="1"/>
</dbReference>
<gene>
    <name evidence="10" type="ORF">llap_8252</name>
</gene>
<feature type="compositionally biased region" description="Basic and acidic residues" evidence="9">
    <location>
        <begin position="331"/>
        <end position="348"/>
    </location>
</feature>
<feature type="compositionally biased region" description="Acidic residues" evidence="9">
    <location>
        <begin position="120"/>
        <end position="129"/>
    </location>
</feature>
<dbReference type="GO" id="GO:0006364">
    <property type="term" value="P:rRNA processing"/>
    <property type="evidence" value="ECO:0007669"/>
    <property type="project" value="UniProtKB-KW"/>
</dbReference>
<evidence type="ECO:0000256" key="3">
    <source>
        <dbReference type="ARBA" id="ARBA00022552"/>
    </source>
</evidence>
<feature type="compositionally biased region" description="Basic residues" evidence="9">
    <location>
        <begin position="649"/>
        <end position="666"/>
    </location>
</feature>
<dbReference type="InterPro" id="IPR012173">
    <property type="entry name" value="Mpp10"/>
</dbReference>
<comment type="similarity">
    <text evidence="6 7">Belongs to the MPP10 family.</text>
</comment>
<keyword evidence="3 7" id="KW-0698">rRNA processing</keyword>
<organism evidence="10 11">
    <name type="scientific">Limosa lapponica baueri</name>
    <dbReference type="NCBI Taxonomy" id="1758121"/>
    <lineage>
        <taxon>Eukaryota</taxon>
        <taxon>Metazoa</taxon>
        <taxon>Chordata</taxon>
        <taxon>Craniata</taxon>
        <taxon>Vertebrata</taxon>
        <taxon>Euteleostomi</taxon>
        <taxon>Archelosauria</taxon>
        <taxon>Archosauria</taxon>
        <taxon>Dinosauria</taxon>
        <taxon>Saurischia</taxon>
        <taxon>Theropoda</taxon>
        <taxon>Coelurosauria</taxon>
        <taxon>Aves</taxon>
        <taxon>Neognathae</taxon>
        <taxon>Neoaves</taxon>
        <taxon>Charadriiformes</taxon>
        <taxon>Scolopacidae</taxon>
        <taxon>Limosa</taxon>
    </lineage>
</organism>
<dbReference type="OrthoDB" id="445326at2759"/>
<feature type="compositionally biased region" description="Basic residues" evidence="9">
    <location>
        <begin position="561"/>
        <end position="574"/>
    </location>
</feature>
<evidence type="ECO:0000256" key="4">
    <source>
        <dbReference type="ARBA" id="ARBA00023242"/>
    </source>
</evidence>
<proteinExistence type="inferred from homology"/>
<reference evidence="11" key="1">
    <citation type="submission" date="2017-11" db="EMBL/GenBank/DDBJ databases">
        <authorList>
            <person name="Lima N.C."/>
            <person name="Parody-Merino A.M."/>
            <person name="Battley P.F."/>
            <person name="Fidler A.E."/>
            <person name="Prosdocimi F."/>
        </authorList>
    </citation>
    <scope>NUCLEOTIDE SEQUENCE [LARGE SCALE GENOMIC DNA]</scope>
</reference>
<feature type="compositionally biased region" description="Basic and acidic residues" evidence="9">
    <location>
        <begin position="130"/>
        <end position="160"/>
    </location>
</feature>
<comment type="subcellular location">
    <subcellularLocation>
        <location evidence="1 7">Nucleus</location>
        <location evidence="1 7">Nucleolus</location>
    </subcellularLocation>
</comment>
<feature type="region of interest" description="Disordered" evidence="9">
    <location>
        <begin position="104"/>
        <end position="162"/>
    </location>
</feature>
<keyword evidence="2 7" id="KW-0690">Ribosome biogenesis</keyword>
<dbReference type="PANTHER" id="PTHR17039:SF0">
    <property type="entry name" value="U3 SMALL NUCLEOLAR RIBONUCLEOPROTEIN PROTEIN MPP10"/>
    <property type="match status" value="1"/>
</dbReference>
<keyword evidence="5 7" id="KW-0687">Ribonucleoprotein</keyword>
<evidence type="ECO:0000313" key="10">
    <source>
        <dbReference type="EMBL" id="PKU41444.1"/>
    </source>
</evidence>
<evidence type="ECO:0000256" key="7">
    <source>
        <dbReference type="PIRNR" id="PIRNR017300"/>
    </source>
</evidence>
<comment type="function">
    <text evidence="7">Component of the 60-80S U3 small nucleolar ribonucleoprotein (U3 snoRNP). Required for the early cleavages during pre-18S ribosomal RNA processing.</text>
</comment>
<dbReference type="Pfam" id="PF04006">
    <property type="entry name" value="Mpp10"/>
    <property type="match status" value="1"/>
</dbReference>
<sequence>MAAVKGLETGLRVAGAAAARPERFLSVQDGLAADFRALTKTLYDLNKALGSDIVRGGPLKELVIENFDEEQIWQQLELRNNAVLDFFKKSIARDAEDEDLCLLSDQEEDGSDAETSSDKELEDNITEAETEQKNVNTKDKTKAKEKQSKLEEGVKQKYSDEDSDIDFDIEALEQQAKTAKETTLKKMGRKSIVDDKFFKLAEMEAFLEHAEKENEEEEEEDINYFEDIISDDEEEESEEAKVKPIKSSRDLTYKDFFDPVDDDGLVANDVEDDQEDKEEVDSAIEEENEESMSEVEDMNELMENMRSKEASKKVTFSLPDDSETEDVTDMQLEKGIDPSEIKSSFEKRQEKMSKKIRSLEEELLEEKPWQLKGEVTGQKRPENSLLEETVLFDHAVRMAPVITEETTFQLEDIIKQRILDEAWDDVVPKEKPKEEAFEYKKRLTLDHEKSKLSLAEIYEQEYLKLHQQKTEEEENPEHKEIQEMMDSLFLKLDALCNFHFTPKPPVPEVKIVSNLPAISMEEVAPVAVSDAALLAPEEIKEKNKAGDVKTDAEKTPTDKKRERRKKKLRKRMKLREKEKRQKLLEKMKPEQGTKLSKKAAAAKLKRLTKEGKASLLKDEGKDKVLKSSQAFFSQLQDQVKMEIKDANKLKKKQKKQKTLSVHKLKL</sequence>
<evidence type="ECO:0000313" key="11">
    <source>
        <dbReference type="Proteomes" id="UP000233556"/>
    </source>
</evidence>
<dbReference type="AlphaFoldDB" id="A0A2I0U5T5"/>
<evidence type="ECO:0000256" key="8">
    <source>
        <dbReference type="SAM" id="Coils"/>
    </source>
</evidence>
<dbReference type="GO" id="GO:0034457">
    <property type="term" value="C:Mpp10 complex"/>
    <property type="evidence" value="ECO:0007669"/>
    <property type="project" value="UniProtKB-UniRule"/>
</dbReference>
<dbReference type="GO" id="GO:0005732">
    <property type="term" value="C:sno(s)RNA-containing ribonucleoprotein complex"/>
    <property type="evidence" value="ECO:0007669"/>
    <property type="project" value="UniProtKB-UniRule"/>
</dbReference>
<evidence type="ECO:0000256" key="6">
    <source>
        <dbReference type="ARBA" id="ARBA00029455"/>
    </source>
</evidence>
<dbReference type="Proteomes" id="UP000233556">
    <property type="component" value="Unassembled WGS sequence"/>
</dbReference>
<feature type="compositionally biased region" description="Basic and acidic residues" evidence="9">
    <location>
        <begin position="575"/>
        <end position="591"/>
    </location>
</feature>
<feature type="compositionally biased region" description="Acidic residues" evidence="9">
    <location>
        <begin position="260"/>
        <end position="300"/>
    </location>
</feature>
<dbReference type="GO" id="GO:0032040">
    <property type="term" value="C:small-subunit processome"/>
    <property type="evidence" value="ECO:0007669"/>
    <property type="project" value="TreeGrafter"/>
</dbReference>
<keyword evidence="4 7" id="KW-0539">Nucleus</keyword>
<feature type="compositionally biased region" description="Basic and acidic residues" evidence="9">
    <location>
        <begin position="543"/>
        <end position="560"/>
    </location>
</feature>
<accession>A0A2I0U5T5</accession>
<evidence type="ECO:0000256" key="2">
    <source>
        <dbReference type="ARBA" id="ARBA00022517"/>
    </source>
</evidence>
<dbReference type="PIRSF" id="PIRSF017300">
    <property type="entry name" value="snoRNP_Mpp10"/>
    <property type="match status" value="1"/>
</dbReference>
<evidence type="ECO:0000256" key="1">
    <source>
        <dbReference type="ARBA" id="ARBA00004604"/>
    </source>
</evidence>